<evidence type="ECO:0000256" key="2">
    <source>
        <dbReference type="ARBA" id="ARBA00022490"/>
    </source>
</evidence>
<sequence length="225" mass="25364">MEQQSQSEVPPKIGDLLPTFTVQTTQGRKTFPADYAGSWFMLFSHPGDFTPVCTTEFVSFQGNQQAFQDLNTELIGLSIDTVFAHMKWLEWIQDNLGVAITFPIIADELGLVANRLGMIAPEAGTRAVRSVFIVDPTGYIRIILNYPAEVGRNTNELLRILQALQIADGYDVKMPANWPDNELIGDKVILAPPTDVMKAQERMEEAEANEIECFDWWFCYKDLPE</sequence>
<protein>
    <recommendedName>
        <fullName evidence="9">Peroxiredoxin</fullName>
        <ecNumber evidence="9">1.11.1.24</ecNumber>
    </recommendedName>
    <alternativeName>
        <fullName evidence="9">Thioredoxin peroxidase</fullName>
    </alternativeName>
    <alternativeName>
        <fullName evidence="9">Thioredoxin-dependent peroxiredoxin</fullName>
    </alternativeName>
</protein>
<feature type="disulfide bond" description="Interchain (with Cys-219); in linked form" evidence="9">
    <location>
        <position position="53"/>
    </location>
</feature>
<dbReference type="GO" id="GO:0006979">
    <property type="term" value="P:response to oxidative stress"/>
    <property type="evidence" value="ECO:0007669"/>
    <property type="project" value="TreeGrafter"/>
</dbReference>
<dbReference type="Pfam" id="PF00578">
    <property type="entry name" value="AhpC-TSA"/>
    <property type="match status" value="1"/>
</dbReference>
<comment type="similarity">
    <text evidence="8 9">Belongs to the peroxiredoxin family. Prx6 subfamily.</text>
</comment>
<dbReference type="SUPFAM" id="SSF52833">
    <property type="entry name" value="Thioredoxin-like"/>
    <property type="match status" value="1"/>
</dbReference>
<evidence type="ECO:0000256" key="4">
    <source>
        <dbReference type="ARBA" id="ARBA00022862"/>
    </source>
</evidence>
<dbReference type="PIRSF" id="PIRSF000239">
    <property type="entry name" value="AHPC"/>
    <property type="match status" value="1"/>
</dbReference>
<evidence type="ECO:0000256" key="5">
    <source>
        <dbReference type="ARBA" id="ARBA00023002"/>
    </source>
</evidence>
<dbReference type="HAMAP" id="MF_00401">
    <property type="entry name" value="Peroxiredoxin"/>
    <property type="match status" value="1"/>
</dbReference>
<dbReference type="Gene3D" id="3.40.30.10">
    <property type="entry name" value="Glutaredoxin"/>
    <property type="match status" value="1"/>
</dbReference>
<name>A0AB39BX62_9BACI</name>
<dbReference type="InterPro" id="IPR045020">
    <property type="entry name" value="PRX_1cys"/>
</dbReference>
<comment type="function">
    <text evidence="9">Thiol-specific peroxidase that catalyzes the reduction of hydrogen peroxide and organic hydroperoxides to water and alcohols, respectively. Plays a role in cell protection against oxidative stress by detoxifying peroxides.</text>
</comment>
<reference evidence="12" key="1">
    <citation type="submission" date="2024-07" db="EMBL/GenBank/DDBJ databases">
        <title>Identification and characteristics of an arsenic-resistant bacterial isolate, which belongs to a novel species.</title>
        <authorList>
            <person name="Juszczyk A."/>
            <person name="Kowalczyk A."/>
            <person name="Was K."/>
            <person name="Kosowicz W."/>
            <person name="Budzyn A."/>
            <person name="Latowski D."/>
        </authorList>
    </citation>
    <scope>NUCLEOTIDE SEQUENCE</scope>
    <source>
        <strain evidence="12">As8PL</strain>
    </source>
</reference>
<dbReference type="Pfam" id="PF10417">
    <property type="entry name" value="1-cysPrx_C"/>
    <property type="match status" value="1"/>
</dbReference>
<accession>A0AB39BX62</accession>
<dbReference type="Gene3D" id="3.30.1020.10">
    <property type="entry name" value="Antioxidant, Horf6, Chain A, domain2"/>
    <property type="match status" value="1"/>
</dbReference>
<comment type="miscellaneous">
    <text evidence="9">The active site is a conserved redox-active cysteine residue, the peroxidatic cysteine (C(P)), which makes the nucleophilic attack on the peroxide substrate. The peroxide oxidizes the C(P)-SH to cysteine sulfenic acid (C(P)-SOH), which then reacts with another cysteine residue, the resolving cysteine (C(R)), to form a disulfide bridge. The disulfide is subsequently reduced by an appropriate electron donor to complete the catalytic cycle. Although the primary sequence of this enzyme is similar to those of the 1-Cys Prx6 enzymes, its catalytic properties resemble those of the typical 2-Cys Prxs and C(R) is provided by the other dimeric subunit to form an intersubunit disulfide. The disulfide is subsequently reduced by thioredoxin.</text>
</comment>
<evidence type="ECO:0000313" key="12">
    <source>
        <dbReference type="EMBL" id="XDI38004.1"/>
    </source>
</evidence>
<evidence type="ECO:0000256" key="7">
    <source>
        <dbReference type="ARBA" id="ARBA00023284"/>
    </source>
</evidence>
<evidence type="ECO:0000256" key="3">
    <source>
        <dbReference type="ARBA" id="ARBA00022559"/>
    </source>
</evidence>
<dbReference type="InterPro" id="IPR036249">
    <property type="entry name" value="Thioredoxin-like_sf"/>
</dbReference>
<comment type="similarity">
    <text evidence="1">Belongs to the peroxiredoxin family. AhpC/Prx1 subfamily.</text>
</comment>
<dbReference type="NCBIfam" id="NF009668">
    <property type="entry name" value="PRK13189.1"/>
    <property type="match status" value="1"/>
</dbReference>
<feature type="domain" description="Thioredoxin" evidence="11">
    <location>
        <begin position="11"/>
        <end position="166"/>
    </location>
</feature>
<dbReference type="GO" id="GO:0008379">
    <property type="term" value="F:thioredoxin peroxidase activity"/>
    <property type="evidence" value="ECO:0007669"/>
    <property type="project" value="TreeGrafter"/>
</dbReference>
<evidence type="ECO:0000256" key="9">
    <source>
        <dbReference type="HAMAP-Rule" id="MF_00401"/>
    </source>
</evidence>
<keyword evidence="3 9" id="KW-0575">Peroxidase</keyword>
<keyword evidence="2 9" id="KW-0963">Cytoplasm</keyword>
<feature type="disulfide bond" description="Alternate" evidence="9">
    <location>
        <begin position="213"/>
        <end position="219"/>
    </location>
</feature>
<dbReference type="InterPro" id="IPR013766">
    <property type="entry name" value="Thioredoxin_domain"/>
</dbReference>
<dbReference type="GO" id="GO:0033554">
    <property type="term" value="P:cellular response to stress"/>
    <property type="evidence" value="ECO:0007669"/>
    <property type="project" value="TreeGrafter"/>
</dbReference>
<evidence type="ECO:0000256" key="8">
    <source>
        <dbReference type="ARBA" id="ARBA00025719"/>
    </source>
</evidence>
<comment type="catalytic activity">
    <reaction evidence="9">
        <text>a hydroperoxide + [thioredoxin]-dithiol = an alcohol + [thioredoxin]-disulfide + H2O</text>
        <dbReference type="Rhea" id="RHEA:62620"/>
        <dbReference type="Rhea" id="RHEA-COMP:10698"/>
        <dbReference type="Rhea" id="RHEA-COMP:10700"/>
        <dbReference type="ChEBI" id="CHEBI:15377"/>
        <dbReference type="ChEBI" id="CHEBI:29950"/>
        <dbReference type="ChEBI" id="CHEBI:30879"/>
        <dbReference type="ChEBI" id="CHEBI:35924"/>
        <dbReference type="ChEBI" id="CHEBI:50058"/>
        <dbReference type="EC" id="1.11.1.24"/>
    </reaction>
</comment>
<evidence type="ECO:0000259" key="11">
    <source>
        <dbReference type="PROSITE" id="PS51352"/>
    </source>
</evidence>
<dbReference type="PANTHER" id="PTHR10681">
    <property type="entry name" value="THIOREDOXIN PEROXIDASE"/>
    <property type="match status" value="1"/>
</dbReference>
<keyword evidence="7 9" id="KW-0676">Redox-active center</keyword>
<keyword evidence="5 9" id="KW-0560">Oxidoreductase</keyword>
<dbReference type="PROSITE" id="PS51352">
    <property type="entry name" value="THIOREDOXIN_2"/>
    <property type="match status" value="1"/>
</dbReference>
<dbReference type="GO" id="GO:0045454">
    <property type="term" value="P:cell redox homeostasis"/>
    <property type="evidence" value="ECO:0007669"/>
    <property type="project" value="TreeGrafter"/>
</dbReference>
<dbReference type="PANTHER" id="PTHR10681:SF121">
    <property type="entry name" value="ALKYL HYDROPEROXIDE REDUCTASE C"/>
    <property type="match status" value="1"/>
</dbReference>
<feature type="active site" description="Cysteine sulfenic acid (-SOH) intermediate" evidence="9">
    <location>
        <position position="53"/>
    </location>
</feature>
<comment type="subunit">
    <text evidence="9">Homodecamer. Pentamer of dimers that assemble into a ring structure.</text>
</comment>
<dbReference type="InterPro" id="IPR019479">
    <property type="entry name" value="Peroxiredoxin_C"/>
</dbReference>
<dbReference type="EC" id="1.11.1.24" evidence="9"/>
<dbReference type="GO" id="GO:0042744">
    <property type="term" value="P:hydrogen peroxide catabolic process"/>
    <property type="evidence" value="ECO:0007669"/>
    <property type="project" value="TreeGrafter"/>
</dbReference>
<dbReference type="InterPro" id="IPR050217">
    <property type="entry name" value="Peroxiredoxin"/>
</dbReference>
<feature type="active site" description="Cysteine sulfenic acid (-SOH) intermediate; for peroxidase activity" evidence="10">
    <location>
        <position position="53"/>
    </location>
</feature>
<dbReference type="FunFam" id="3.30.1020.10:FF:000002">
    <property type="entry name" value="Peroxiredoxin"/>
    <property type="match status" value="1"/>
</dbReference>
<keyword evidence="6 9" id="KW-1015">Disulfide bond</keyword>
<dbReference type="CDD" id="cd03016">
    <property type="entry name" value="PRX_1cys"/>
    <property type="match status" value="1"/>
</dbReference>
<dbReference type="InterPro" id="IPR024706">
    <property type="entry name" value="Peroxiredoxin_AhpC-typ"/>
</dbReference>
<dbReference type="AlphaFoldDB" id="A0AB39BX62"/>
<dbReference type="RefSeq" id="WP_368505329.1">
    <property type="nucleotide sequence ID" value="NZ_CP162551.1"/>
</dbReference>
<evidence type="ECO:0000256" key="6">
    <source>
        <dbReference type="ARBA" id="ARBA00023157"/>
    </source>
</evidence>
<proteinExistence type="inferred from homology"/>
<organism evidence="12">
    <name type="scientific">Alkalihalophilus sp. As8PL</name>
    <dbReference type="NCBI Taxonomy" id="3237103"/>
    <lineage>
        <taxon>Bacteria</taxon>
        <taxon>Bacillati</taxon>
        <taxon>Bacillota</taxon>
        <taxon>Bacilli</taxon>
        <taxon>Bacillales</taxon>
        <taxon>Bacillaceae</taxon>
        <taxon>Alkalihalophilus</taxon>
    </lineage>
</organism>
<gene>
    <name evidence="12" type="ORF">AB3N04_06710</name>
</gene>
<keyword evidence="4 9" id="KW-0049">Antioxidant</keyword>
<feature type="disulfide bond" description="Interchain (with Cys-53); in linked form" evidence="9">
    <location>
        <position position="219"/>
    </location>
</feature>
<feature type="binding site" evidence="9">
    <location>
        <position position="129"/>
    </location>
    <ligand>
        <name>substrate</name>
    </ligand>
</feature>
<evidence type="ECO:0000256" key="10">
    <source>
        <dbReference type="PIRSR" id="PIRSR000239-1"/>
    </source>
</evidence>
<dbReference type="GO" id="GO:0005829">
    <property type="term" value="C:cytosol"/>
    <property type="evidence" value="ECO:0007669"/>
    <property type="project" value="TreeGrafter"/>
</dbReference>
<dbReference type="InterPro" id="IPR022915">
    <property type="entry name" value="Peroxiredoxin_TDXH"/>
</dbReference>
<evidence type="ECO:0000256" key="1">
    <source>
        <dbReference type="ARBA" id="ARBA00009796"/>
    </source>
</evidence>
<dbReference type="EMBL" id="CP162551">
    <property type="protein sequence ID" value="XDI38004.1"/>
    <property type="molecule type" value="Genomic_DNA"/>
</dbReference>
<dbReference type="InterPro" id="IPR000866">
    <property type="entry name" value="AhpC/TSA"/>
</dbReference>
<comment type="subcellular location">
    <subcellularLocation>
        <location evidence="9">Cytoplasm</location>
    </subcellularLocation>
</comment>